<organism evidence="2 3">
    <name type="scientific">Emiliania huxleyi (strain CCMP1516)</name>
    <dbReference type="NCBI Taxonomy" id="280463"/>
    <lineage>
        <taxon>Eukaryota</taxon>
        <taxon>Haptista</taxon>
        <taxon>Haptophyta</taxon>
        <taxon>Prymnesiophyceae</taxon>
        <taxon>Isochrysidales</taxon>
        <taxon>Noelaerhabdaceae</taxon>
        <taxon>Emiliania</taxon>
    </lineage>
</organism>
<reference evidence="3" key="1">
    <citation type="journal article" date="2013" name="Nature">
        <title>Pan genome of the phytoplankton Emiliania underpins its global distribution.</title>
        <authorList>
            <person name="Read B.A."/>
            <person name="Kegel J."/>
            <person name="Klute M.J."/>
            <person name="Kuo A."/>
            <person name="Lefebvre S.C."/>
            <person name="Maumus F."/>
            <person name="Mayer C."/>
            <person name="Miller J."/>
            <person name="Monier A."/>
            <person name="Salamov A."/>
            <person name="Young J."/>
            <person name="Aguilar M."/>
            <person name="Claverie J.M."/>
            <person name="Frickenhaus S."/>
            <person name="Gonzalez K."/>
            <person name="Herman E.K."/>
            <person name="Lin Y.C."/>
            <person name="Napier J."/>
            <person name="Ogata H."/>
            <person name="Sarno A.F."/>
            <person name="Shmutz J."/>
            <person name="Schroeder D."/>
            <person name="de Vargas C."/>
            <person name="Verret F."/>
            <person name="von Dassow P."/>
            <person name="Valentin K."/>
            <person name="Van de Peer Y."/>
            <person name="Wheeler G."/>
            <person name="Dacks J.B."/>
            <person name="Delwiche C.F."/>
            <person name="Dyhrman S.T."/>
            <person name="Glockner G."/>
            <person name="John U."/>
            <person name="Richards T."/>
            <person name="Worden A.Z."/>
            <person name="Zhang X."/>
            <person name="Grigoriev I.V."/>
            <person name="Allen A.E."/>
            <person name="Bidle K."/>
            <person name="Borodovsky M."/>
            <person name="Bowler C."/>
            <person name="Brownlee C."/>
            <person name="Cock J.M."/>
            <person name="Elias M."/>
            <person name="Gladyshev V.N."/>
            <person name="Groth M."/>
            <person name="Guda C."/>
            <person name="Hadaegh A."/>
            <person name="Iglesias-Rodriguez M.D."/>
            <person name="Jenkins J."/>
            <person name="Jones B.M."/>
            <person name="Lawson T."/>
            <person name="Leese F."/>
            <person name="Lindquist E."/>
            <person name="Lobanov A."/>
            <person name="Lomsadze A."/>
            <person name="Malik S.B."/>
            <person name="Marsh M.E."/>
            <person name="Mackinder L."/>
            <person name="Mock T."/>
            <person name="Mueller-Roeber B."/>
            <person name="Pagarete A."/>
            <person name="Parker M."/>
            <person name="Probert I."/>
            <person name="Quesneville H."/>
            <person name="Raines C."/>
            <person name="Rensing S.A."/>
            <person name="Riano-Pachon D.M."/>
            <person name="Richier S."/>
            <person name="Rokitta S."/>
            <person name="Shiraiwa Y."/>
            <person name="Soanes D.M."/>
            <person name="van der Giezen M."/>
            <person name="Wahlund T.M."/>
            <person name="Williams B."/>
            <person name="Wilson W."/>
            <person name="Wolfe G."/>
            <person name="Wurch L.L."/>
        </authorList>
    </citation>
    <scope>NUCLEOTIDE SEQUENCE</scope>
</reference>
<dbReference type="RefSeq" id="XP_005769830.1">
    <property type="nucleotide sequence ID" value="XM_005769773.1"/>
</dbReference>
<feature type="region of interest" description="Disordered" evidence="1">
    <location>
        <begin position="50"/>
        <end position="108"/>
    </location>
</feature>
<evidence type="ECO:0000313" key="2">
    <source>
        <dbReference type="EnsemblProtists" id="EOD11719"/>
    </source>
</evidence>
<name>A0A0D3IKD4_EMIH1</name>
<reference evidence="2" key="2">
    <citation type="submission" date="2024-10" db="UniProtKB">
        <authorList>
            <consortium name="EnsemblProtists"/>
        </authorList>
    </citation>
    <scope>IDENTIFICATION</scope>
</reference>
<dbReference type="RefSeq" id="XP_005764148.1">
    <property type="nucleotide sequence ID" value="XM_005764091.1"/>
</dbReference>
<accession>A0A0D3IKD4</accession>
<dbReference type="KEGG" id="ehx:EMIHUDRAFT_371457"/>
<dbReference type="EnsemblProtists" id="EOD17401">
    <property type="protein sequence ID" value="EOD17401"/>
    <property type="gene ID" value="EMIHUDRAFT_355879"/>
</dbReference>
<dbReference type="GeneID" id="17263551"/>
<dbReference type="HOGENOM" id="CLU_1574825_0_0_1"/>
<dbReference type="PaxDb" id="2903-EOD11719"/>
<sequence length="170" mass="17835">LDSLDSLLLGASTSSLASWLLEILDDDQLIPVDLATALAHASAVVRRGRCGDMQPSGGSLAGPSQEPEAASEEREAPAKETADGLRSSGGATRTEAPRASADEAAKTEKERELLAKLGEERMQLGITAKMLCQGVLALVPHLATVMSPDEVLSDPERARALMRELAPTHA</sequence>
<evidence type="ECO:0000256" key="1">
    <source>
        <dbReference type="SAM" id="MobiDB-lite"/>
    </source>
</evidence>
<keyword evidence="3" id="KW-1185">Reference proteome</keyword>
<dbReference type="EnsemblProtists" id="EOD11719">
    <property type="protein sequence ID" value="EOD11719"/>
    <property type="gene ID" value="EMIHUDRAFT_371457"/>
</dbReference>
<dbReference type="AlphaFoldDB" id="A0A0D3IKD4"/>
<evidence type="ECO:0000313" key="3">
    <source>
        <dbReference type="Proteomes" id="UP000013827"/>
    </source>
</evidence>
<dbReference type="Proteomes" id="UP000013827">
    <property type="component" value="Unassembled WGS sequence"/>
</dbReference>
<protein>
    <submittedName>
        <fullName evidence="2">Uncharacterized protein</fullName>
    </submittedName>
</protein>
<dbReference type="KEGG" id="ehx:EMIHUDRAFT_355879"/>
<feature type="compositionally biased region" description="Basic and acidic residues" evidence="1">
    <location>
        <begin position="71"/>
        <end position="83"/>
    </location>
</feature>
<dbReference type="GeneID" id="17257870"/>
<proteinExistence type="predicted"/>